<evidence type="ECO:0000313" key="5">
    <source>
        <dbReference type="Proteomes" id="UP000584642"/>
    </source>
</evidence>
<feature type="domain" description="CN hydrolase" evidence="3">
    <location>
        <begin position="4"/>
        <end position="258"/>
    </location>
</feature>
<dbReference type="InterPro" id="IPR003010">
    <property type="entry name" value="C-N_Hydrolase"/>
</dbReference>
<dbReference type="NCBIfam" id="TIGR03381">
    <property type="entry name" value="agmatine_aguB"/>
    <property type="match status" value="1"/>
</dbReference>
<comment type="similarity">
    <text evidence="2">Belongs to the carbon-nitrogen hydrolase superfamily.</text>
</comment>
<dbReference type="PROSITE" id="PS50263">
    <property type="entry name" value="CN_HYDROLASE"/>
    <property type="match status" value="1"/>
</dbReference>
<dbReference type="Gene3D" id="3.60.110.10">
    <property type="entry name" value="Carbon-nitrogen hydrolase"/>
    <property type="match status" value="1"/>
</dbReference>
<dbReference type="GO" id="GO:0050126">
    <property type="term" value="F:N-carbamoylputrescine amidase activity"/>
    <property type="evidence" value="ECO:0007669"/>
    <property type="project" value="UniProtKB-EC"/>
</dbReference>
<comment type="caution">
    <text evidence="4">The sequence shown here is derived from an EMBL/GenBank/DDBJ whole genome shotgun (WGS) entry which is preliminary data.</text>
</comment>
<evidence type="ECO:0000259" key="3">
    <source>
        <dbReference type="PROSITE" id="PS50263"/>
    </source>
</evidence>
<dbReference type="CDD" id="cd07573">
    <property type="entry name" value="CPA"/>
    <property type="match status" value="1"/>
</dbReference>
<dbReference type="Pfam" id="PF00795">
    <property type="entry name" value="CN_hydrolase"/>
    <property type="match status" value="1"/>
</dbReference>
<evidence type="ECO:0000313" key="4">
    <source>
        <dbReference type="EMBL" id="NYZ22679.1"/>
    </source>
</evidence>
<keyword evidence="5" id="KW-1185">Reference proteome</keyword>
<accession>A0ABX2TEB4</accession>
<evidence type="ECO:0000256" key="1">
    <source>
        <dbReference type="ARBA" id="ARBA00022801"/>
    </source>
</evidence>
<dbReference type="InterPro" id="IPR050345">
    <property type="entry name" value="Aliph_Amidase/BUP"/>
</dbReference>
<organism evidence="4 5">
    <name type="scientific">Azospirillum oleiclasticum</name>
    <dbReference type="NCBI Taxonomy" id="2735135"/>
    <lineage>
        <taxon>Bacteria</taxon>
        <taxon>Pseudomonadati</taxon>
        <taxon>Pseudomonadota</taxon>
        <taxon>Alphaproteobacteria</taxon>
        <taxon>Rhodospirillales</taxon>
        <taxon>Azospirillaceae</taxon>
        <taxon>Azospirillum</taxon>
    </lineage>
</organism>
<protein>
    <submittedName>
        <fullName evidence="4">N-carbamoylputrescine amidase</fullName>
        <ecNumber evidence="4">3.5.1.53</ecNumber>
    </submittedName>
</protein>
<dbReference type="InterPro" id="IPR036526">
    <property type="entry name" value="C-N_Hydrolase_sf"/>
</dbReference>
<proteinExistence type="inferred from homology"/>
<dbReference type="InterPro" id="IPR017755">
    <property type="entry name" value="N-carbamoylputrescine_amidase"/>
</dbReference>
<dbReference type="PANTHER" id="PTHR43674">
    <property type="entry name" value="NITRILASE C965.09-RELATED"/>
    <property type="match status" value="1"/>
</dbReference>
<reference evidence="4 5" key="1">
    <citation type="submission" date="2020-05" db="EMBL/GenBank/DDBJ databases">
        <title>Azospirillum oleiclasticum sp. nov, a nitrogen-fixing and heavy crude oil-emulsifying bacterium isolated from the crude oil of Yumen Oilfield.</title>
        <authorList>
            <person name="Wu D."/>
            <person name="Cai M."/>
            <person name="Zhang X."/>
        </authorList>
    </citation>
    <scope>NUCLEOTIDE SEQUENCE [LARGE SCALE GENOMIC DNA]</scope>
    <source>
        <strain evidence="4 5">ROY-1-1-2</strain>
    </source>
</reference>
<dbReference type="RefSeq" id="WP_180284456.1">
    <property type="nucleotide sequence ID" value="NZ_JABFDB010000021.1"/>
</dbReference>
<name>A0ABX2TEB4_9PROT</name>
<keyword evidence="1 4" id="KW-0378">Hydrolase</keyword>
<dbReference type="EC" id="3.5.1.53" evidence="4"/>
<gene>
    <name evidence="4" type="primary">aguB</name>
    <name evidence="4" type="ORF">HND93_23455</name>
</gene>
<sequence length="291" mass="32270">MRNITVAATQFACSWDREANVDKAEALVRRAATDGAQVILLQELFETPYFCKEQRQKLFSLAMEAEGHPVLARMSALARALEVVLPVSFFERANNAFYNSLAMIDADGSILGIYRKSHIPDGPGYQEKYYFNPGDTGFRVFTTRYATIGAAICWDQWFPESARAMALMGAELLLYPTAIGSEPQDAEIDSQAHWTRVMQGHAGANLMPLVASNRIGREIEESCGITFYGSSFIAGPTGEIVAQADRTSECILTATFDLDRIALQRASWGIFRDRRPDLYGALLTSDGRRRG</sequence>
<dbReference type="EMBL" id="JABFDB010000021">
    <property type="protein sequence ID" value="NYZ22679.1"/>
    <property type="molecule type" value="Genomic_DNA"/>
</dbReference>
<dbReference type="Proteomes" id="UP000584642">
    <property type="component" value="Unassembled WGS sequence"/>
</dbReference>
<dbReference type="PANTHER" id="PTHR43674:SF2">
    <property type="entry name" value="BETA-UREIDOPROPIONASE"/>
    <property type="match status" value="1"/>
</dbReference>
<evidence type="ECO:0000256" key="2">
    <source>
        <dbReference type="ARBA" id="ARBA00034122"/>
    </source>
</evidence>
<dbReference type="SUPFAM" id="SSF56317">
    <property type="entry name" value="Carbon-nitrogen hydrolase"/>
    <property type="match status" value="1"/>
</dbReference>